<evidence type="ECO:0000256" key="1">
    <source>
        <dbReference type="SAM" id="MobiDB-lite"/>
    </source>
</evidence>
<sequence>MSVTDMEVPEEKSKRTAPLTSDNARESGLRPLQRLTGDSRLARINGDTLAQTELPYHSRFAREFLRGDFNFAAAKMTVARGGKLLAIESEFRTAEAWFKKAMVWADALPKRQTVVYPEMVTLQIKHAMSGRLVRLLTIYDQLFLKTMGALLARAVSAESRQRALEAGEARISKIGYLCIPDNDCFAPEGVLLSGPSDHTEH</sequence>
<proteinExistence type="predicted"/>
<gene>
    <name evidence="2" type="ORF">AWB82_07092</name>
</gene>
<dbReference type="RefSeq" id="WP_086973960.1">
    <property type="nucleotide sequence ID" value="NZ_FCOJ02000115.1"/>
</dbReference>
<dbReference type="AlphaFoldDB" id="A0A158DQX9"/>
<dbReference type="STRING" id="1777143.AWB82_07092"/>
<keyword evidence="3" id="KW-1185">Reference proteome</keyword>
<organism evidence="2 3">
    <name type="scientific">Caballeronia glebae</name>
    <dbReference type="NCBI Taxonomy" id="1777143"/>
    <lineage>
        <taxon>Bacteria</taxon>
        <taxon>Pseudomonadati</taxon>
        <taxon>Pseudomonadota</taxon>
        <taxon>Betaproteobacteria</taxon>
        <taxon>Burkholderiales</taxon>
        <taxon>Burkholderiaceae</taxon>
        <taxon>Caballeronia</taxon>
    </lineage>
</organism>
<comment type="caution">
    <text evidence="2">The sequence shown here is derived from an EMBL/GenBank/DDBJ whole genome shotgun (WGS) entry which is preliminary data.</text>
</comment>
<evidence type="ECO:0008006" key="4">
    <source>
        <dbReference type="Google" id="ProtNLM"/>
    </source>
</evidence>
<reference evidence="2" key="1">
    <citation type="submission" date="2016-01" db="EMBL/GenBank/DDBJ databases">
        <authorList>
            <person name="Peeters C."/>
        </authorList>
    </citation>
    <scope>NUCLEOTIDE SEQUENCE [LARGE SCALE GENOMIC DNA]</scope>
    <source>
        <strain evidence="2">LMG 29325</strain>
    </source>
</reference>
<evidence type="ECO:0000313" key="3">
    <source>
        <dbReference type="Proteomes" id="UP000054596"/>
    </source>
</evidence>
<dbReference type="EMBL" id="FCOJ02000115">
    <property type="protein sequence ID" value="SAK97049.1"/>
    <property type="molecule type" value="Genomic_DNA"/>
</dbReference>
<accession>A0A158DQX9</accession>
<dbReference type="Proteomes" id="UP000054596">
    <property type="component" value="Unassembled WGS sequence"/>
</dbReference>
<feature type="region of interest" description="Disordered" evidence="1">
    <location>
        <begin position="1"/>
        <end position="30"/>
    </location>
</feature>
<protein>
    <recommendedName>
        <fullName evidence="4">DUF1845 domain-containing protein</fullName>
    </recommendedName>
</protein>
<name>A0A158DQX9_9BURK</name>
<dbReference type="OrthoDB" id="9128732at2"/>
<evidence type="ECO:0000313" key="2">
    <source>
        <dbReference type="EMBL" id="SAK97049.1"/>
    </source>
</evidence>